<evidence type="ECO:0000313" key="3">
    <source>
        <dbReference type="Proteomes" id="UP000324308"/>
    </source>
</evidence>
<evidence type="ECO:0000256" key="1">
    <source>
        <dbReference type="SAM" id="MobiDB-lite"/>
    </source>
</evidence>
<proteinExistence type="predicted"/>
<name>A0ABX5ZM63_STRTE</name>
<reference evidence="2 3" key="1">
    <citation type="submission" date="2019-09" db="EMBL/GenBank/DDBJ databases">
        <title>Draft genome sequence of the Ebosin-producing strain Streptomyces sp. 139.</title>
        <authorList>
            <person name="Ai L."/>
            <person name="Geng M."/>
            <person name="Ma M."/>
            <person name="Bai L."/>
        </authorList>
    </citation>
    <scope>NUCLEOTIDE SEQUENCE [LARGE SCALE GENOMIC DNA]</scope>
    <source>
        <strain evidence="2 3">139</strain>
    </source>
</reference>
<dbReference type="PROSITE" id="PS51257">
    <property type="entry name" value="PROKAR_LIPOPROTEIN"/>
    <property type="match status" value="1"/>
</dbReference>
<evidence type="ECO:0000313" key="2">
    <source>
        <dbReference type="EMBL" id="QER85374.1"/>
    </source>
</evidence>
<feature type="region of interest" description="Disordered" evidence="1">
    <location>
        <begin position="22"/>
        <end position="64"/>
    </location>
</feature>
<dbReference type="RefSeq" id="WP_150152646.1">
    <property type="nucleotide sequence ID" value="NZ_CP043959.1"/>
</dbReference>
<gene>
    <name evidence="2" type="ORF">F3L20_05330</name>
</gene>
<dbReference type="Proteomes" id="UP000324308">
    <property type="component" value="Chromosome"/>
</dbReference>
<dbReference type="EMBL" id="CP043959">
    <property type="protein sequence ID" value="QER85374.1"/>
    <property type="molecule type" value="Genomic_DNA"/>
</dbReference>
<protein>
    <recommendedName>
        <fullName evidence="4">Lipoprotein</fullName>
    </recommendedName>
</protein>
<sequence>MTHARSACVLILVAMVGCTSTNGGDEKPDLPTPAAAGSPAARQPAPVTPPPLDAGDGESTAGRYGPAHGSAGFFYPAGTRGMALTVAVSCRGRGGVEVRLPVPHAHFRLACASGEPAVTYHQLALPAAHRAGSVRVTAPSGVTWAVTVGRSDPAGEDRATATG</sequence>
<keyword evidence="3" id="KW-1185">Reference proteome</keyword>
<accession>A0ABX5ZM63</accession>
<evidence type="ECO:0008006" key="4">
    <source>
        <dbReference type="Google" id="ProtNLM"/>
    </source>
</evidence>
<feature type="compositionally biased region" description="Low complexity" evidence="1">
    <location>
        <begin position="32"/>
        <end position="45"/>
    </location>
</feature>
<organism evidence="2 3">
    <name type="scientific">Streptomyces tendae</name>
    <dbReference type="NCBI Taxonomy" id="1932"/>
    <lineage>
        <taxon>Bacteria</taxon>
        <taxon>Bacillati</taxon>
        <taxon>Actinomycetota</taxon>
        <taxon>Actinomycetes</taxon>
        <taxon>Kitasatosporales</taxon>
        <taxon>Streptomycetaceae</taxon>
        <taxon>Streptomyces</taxon>
    </lineage>
</organism>